<dbReference type="PANTHER" id="PTHR30329:SF21">
    <property type="entry name" value="LIPOPROTEIN YIAD-RELATED"/>
    <property type="match status" value="1"/>
</dbReference>
<evidence type="ECO:0000256" key="3">
    <source>
        <dbReference type="ARBA" id="ARBA00023237"/>
    </source>
</evidence>
<dbReference type="Gene3D" id="2.80.10.50">
    <property type="match status" value="1"/>
</dbReference>
<evidence type="ECO:0000259" key="7">
    <source>
        <dbReference type="PROSITE" id="PS51123"/>
    </source>
</evidence>
<protein>
    <submittedName>
        <fullName evidence="8">OmpA family protein</fullName>
    </submittedName>
</protein>
<dbReference type="InterPro" id="IPR036278">
    <property type="entry name" value="Sialidase_sf"/>
</dbReference>
<accession>A0A558BZK3</accession>
<dbReference type="CDD" id="cd00161">
    <property type="entry name" value="beta-trefoil_Ricin-like"/>
    <property type="match status" value="1"/>
</dbReference>
<dbReference type="GO" id="GO:0009279">
    <property type="term" value="C:cell outer membrane"/>
    <property type="evidence" value="ECO:0007669"/>
    <property type="project" value="UniProtKB-SubCell"/>
</dbReference>
<dbReference type="SUPFAM" id="SSF103088">
    <property type="entry name" value="OmpA-like"/>
    <property type="match status" value="1"/>
</dbReference>
<evidence type="ECO:0000313" key="8">
    <source>
        <dbReference type="EMBL" id="TVT41917.1"/>
    </source>
</evidence>
<dbReference type="InterPro" id="IPR011659">
    <property type="entry name" value="WD40"/>
</dbReference>
<dbReference type="SUPFAM" id="SSF50370">
    <property type="entry name" value="Ricin B-like lectins"/>
    <property type="match status" value="1"/>
</dbReference>
<dbReference type="Pfam" id="PF14200">
    <property type="entry name" value="RicinB_lectin_2"/>
    <property type="match status" value="1"/>
</dbReference>
<evidence type="ECO:0000256" key="6">
    <source>
        <dbReference type="SAM" id="SignalP"/>
    </source>
</evidence>
<dbReference type="OrthoDB" id="5166631at2"/>
<dbReference type="Pfam" id="PF07676">
    <property type="entry name" value="PD40"/>
    <property type="match status" value="2"/>
</dbReference>
<feature type="region of interest" description="Disordered" evidence="5">
    <location>
        <begin position="445"/>
        <end position="465"/>
    </location>
</feature>
<dbReference type="Pfam" id="PF00691">
    <property type="entry name" value="OmpA"/>
    <property type="match status" value="1"/>
</dbReference>
<dbReference type="Gene3D" id="2.60.40.1120">
    <property type="entry name" value="Carboxypeptidase-like, regulatory domain"/>
    <property type="match status" value="1"/>
</dbReference>
<evidence type="ECO:0000256" key="2">
    <source>
        <dbReference type="ARBA" id="ARBA00023136"/>
    </source>
</evidence>
<dbReference type="SUPFAM" id="SSF50939">
    <property type="entry name" value="Sialidases"/>
    <property type="match status" value="1"/>
</dbReference>
<evidence type="ECO:0000256" key="4">
    <source>
        <dbReference type="PROSITE-ProRule" id="PRU00473"/>
    </source>
</evidence>
<dbReference type="InterPro" id="IPR000772">
    <property type="entry name" value="Ricin_B_lectin"/>
</dbReference>
<dbReference type="InterPro" id="IPR006665">
    <property type="entry name" value="OmpA-like"/>
</dbReference>
<organism evidence="8 9">
    <name type="scientific">Hymenobacter setariae</name>
    <dbReference type="NCBI Taxonomy" id="2594794"/>
    <lineage>
        <taxon>Bacteria</taxon>
        <taxon>Pseudomonadati</taxon>
        <taxon>Bacteroidota</taxon>
        <taxon>Cytophagia</taxon>
        <taxon>Cytophagales</taxon>
        <taxon>Hymenobacteraceae</taxon>
        <taxon>Hymenobacter</taxon>
    </lineage>
</organism>
<comment type="caution">
    <text evidence="8">The sequence shown here is derived from an EMBL/GenBank/DDBJ whole genome shotgun (WGS) entry which is preliminary data.</text>
</comment>
<keyword evidence="6" id="KW-0732">Signal</keyword>
<gene>
    <name evidence="8" type="ORF">FNT36_10890</name>
</gene>
<dbReference type="PROSITE" id="PS50231">
    <property type="entry name" value="RICIN_B_LECTIN"/>
    <property type="match status" value="1"/>
</dbReference>
<proteinExistence type="predicted"/>
<evidence type="ECO:0000256" key="5">
    <source>
        <dbReference type="SAM" id="MobiDB-lite"/>
    </source>
</evidence>
<dbReference type="PANTHER" id="PTHR30329">
    <property type="entry name" value="STATOR ELEMENT OF FLAGELLAR MOTOR COMPLEX"/>
    <property type="match status" value="1"/>
</dbReference>
<feature type="domain" description="OmpA-like" evidence="7">
    <location>
        <begin position="559"/>
        <end position="674"/>
    </location>
</feature>
<comment type="subcellular location">
    <subcellularLocation>
        <location evidence="1">Cell outer membrane</location>
    </subcellularLocation>
</comment>
<dbReference type="InterPro" id="IPR036737">
    <property type="entry name" value="OmpA-like_sf"/>
</dbReference>
<feature type="signal peptide" evidence="6">
    <location>
        <begin position="1"/>
        <end position="16"/>
    </location>
</feature>
<dbReference type="CDD" id="cd07185">
    <property type="entry name" value="OmpA_C-like"/>
    <property type="match status" value="1"/>
</dbReference>
<evidence type="ECO:0000256" key="1">
    <source>
        <dbReference type="ARBA" id="ARBA00004442"/>
    </source>
</evidence>
<dbReference type="Proteomes" id="UP000317624">
    <property type="component" value="Unassembled WGS sequence"/>
</dbReference>
<reference evidence="8 9" key="1">
    <citation type="submission" date="2019-07" db="EMBL/GenBank/DDBJ databases">
        <title>Hymenobacter sp. straun FUR1 Genome sequencing and assembly.</title>
        <authorList>
            <person name="Chhetri G."/>
        </authorList>
    </citation>
    <scope>NUCLEOTIDE SEQUENCE [LARGE SCALE GENOMIC DNA]</scope>
    <source>
        <strain evidence="8 9">Fur1</strain>
    </source>
</reference>
<keyword evidence="2 4" id="KW-0472">Membrane</keyword>
<feature type="chain" id="PRO_5035151733" evidence="6">
    <location>
        <begin position="17"/>
        <end position="674"/>
    </location>
</feature>
<name>A0A558BZK3_9BACT</name>
<dbReference type="InterPro" id="IPR035992">
    <property type="entry name" value="Ricin_B-like_lectins"/>
</dbReference>
<sequence length="674" mass="71949">MLRVLFLCLLALSAAAQTPISPDDRALYGIICRGSGRSLDILHAATTGGAPAVQWEFNHAPSQQWHLVPIREGGEYYRLEAKHSGQCLTLEAAPAASAGGNTPLVQRAYTGALGQQWRLVPAGPVGSFQLESRFDGRVATLASSDKFNGTTVVAAKAVGRASQQWRLFQLQLRLATGPPYFAAPEPLAAASTPTGNELQPVPSADGKSLYFNRTRFAGNTEGVAESGDIWLSQSADQGRTWGAAVRPDNPPGLNTPRNNAVQAIVGPANSPALLVRGTYEASGFKDEGVSRIALNGNGRPVPLRIATYYSTNVATGFYMTPDEKILLLSLERDDAQGGNDLYLSRPDGAGGFTTPQSLGAVINSPGYEFAPWLSADTKTLYFSSYGHQGYGSADIFRSQRLDDSWTKWSPVENLGPRFNGPGFDAYFALGPNGVAYFATSGASPTAPADLRRTPPGPPPADTVAAPIDPEKAARALVTGRVLDARTNQPIAGGAQVQALLLGSTIDFRSTAQADASGFQLSLVPGRYRMTTTAGLLTRIDTLVIGAGESRRYEPRLTPATVGSRLDLPAIIFTQGQAKLLGSSFLTLNELAKSLNDNPQLEIRLEGHTDNVGPADKNQVLSEQRVAEVKRYLVSRGVVASRVTTVGFGGTKPKFDNNREETRKLNRRVELVITK</sequence>
<dbReference type="EMBL" id="VMRJ01000002">
    <property type="protein sequence ID" value="TVT41917.1"/>
    <property type="molecule type" value="Genomic_DNA"/>
</dbReference>
<keyword evidence="3" id="KW-0998">Cell outer membrane</keyword>
<dbReference type="InterPro" id="IPR050330">
    <property type="entry name" value="Bact_OuterMem_StrucFunc"/>
</dbReference>
<evidence type="ECO:0000313" key="9">
    <source>
        <dbReference type="Proteomes" id="UP000317624"/>
    </source>
</evidence>
<dbReference type="InterPro" id="IPR006664">
    <property type="entry name" value="OMP_bac"/>
</dbReference>
<dbReference type="Gene3D" id="3.30.1330.60">
    <property type="entry name" value="OmpA-like domain"/>
    <property type="match status" value="1"/>
</dbReference>
<dbReference type="AlphaFoldDB" id="A0A558BZK3"/>
<dbReference type="PROSITE" id="PS51123">
    <property type="entry name" value="OMPA_2"/>
    <property type="match status" value="1"/>
</dbReference>
<dbReference type="PRINTS" id="PR01021">
    <property type="entry name" value="OMPADOMAIN"/>
</dbReference>
<keyword evidence="9" id="KW-1185">Reference proteome</keyword>